<dbReference type="InterPro" id="IPR029033">
    <property type="entry name" value="His_PPase_superfam"/>
</dbReference>
<dbReference type="RefSeq" id="XP_013241146.1">
    <property type="nucleotide sequence ID" value="XM_013385692.1"/>
</dbReference>
<sequence length="305" mass="34360">MTSQRAPVSTEQWPWPAPKFTFETLNGFFLYDEEVQPPQLPPLAENFGLRQDKTWKQLVDTLTELNAFAKNGEQYKLIFAGRHGEGWHNVAEAKYGTEAWDGKWALLDGDGQMTWGPDPPLTPLGVSQAQAVNSMWKRLLSEAPPNDEDRPPLPTILFSSPMQRSAVTLRMTYDGVLLGANTIEGRAPLVPRMRELWRETLTTHMCDRRADKTVIQQRFPEFEIEESMTEKDELFMEVLEEDATSAIRLRHSLSQTFTESEGHQIIGITLHSGVMLGLMTAVGHAVFKPKICGVVPMIVKATPVK</sequence>
<dbReference type="InterPro" id="IPR013078">
    <property type="entry name" value="His_Pase_superF_clade-1"/>
</dbReference>
<gene>
    <name evidence="1" type="ORF">K437DRAFT_258915</name>
</gene>
<dbReference type="AlphaFoldDB" id="A0A066VE58"/>
<name>A0A066VE58_TILAU</name>
<accession>A0A066VE58</accession>
<dbReference type="Proteomes" id="UP000027361">
    <property type="component" value="Unassembled WGS sequence"/>
</dbReference>
<comment type="caution">
    <text evidence="1">The sequence shown here is derived from an EMBL/GenBank/DDBJ whole genome shotgun (WGS) entry which is preliminary data.</text>
</comment>
<dbReference type="HOGENOM" id="CLU_039184_0_0_1"/>
<evidence type="ECO:0000313" key="2">
    <source>
        <dbReference type="Proteomes" id="UP000027361"/>
    </source>
</evidence>
<dbReference type="CDD" id="cd07067">
    <property type="entry name" value="HP_PGM_like"/>
    <property type="match status" value="1"/>
</dbReference>
<reference evidence="1 2" key="1">
    <citation type="submission" date="2014-05" db="EMBL/GenBank/DDBJ databases">
        <title>Draft genome sequence of a rare smut relative, Tilletiaria anomala UBC 951.</title>
        <authorList>
            <consortium name="DOE Joint Genome Institute"/>
            <person name="Toome M."/>
            <person name="Kuo A."/>
            <person name="Henrissat B."/>
            <person name="Lipzen A."/>
            <person name="Tritt A."/>
            <person name="Yoshinaga Y."/>
            <person name="Zane M."/>
            <person name="Barry K."/>
            <person name="Grigoriev I.V."/>
            <person name="Spatafora J.W."/>
            <person name="Aimea M.C."/>
        </authorList>
    </citation>
    <scope>NUCLEOTIDE SEQUENCE [LARGE SCALE GENOMIC DNA]</scope>
    <source>
        <strain evidence="1 2">UBC 951</strain>
    </source>
</reference>
<dbReference type="PANTHER" id="PTHR48100:SF1">
    <property type="entry name" value="HISTIDINE PHOSPHATASE FAMILY PROTEIN-RELATED"/>
    <property type="match status" value="1"/>
</dbReference>
<organism evidence="1 2">
    <name type="scientific">Tilletiaria anomala (strain ATCC 24038 / CBS 436.72 / UBC 951)</name>
    <dbReference type="NCBI Taxonomy" id="1037660"/>
    <lineage>
        <taxon>Eukaryota</taxon>
        <taxon>Fungi</taxon>
        <taxon>Dikarya</taxon>
        <taxon>Basidiomycota</taxon>
        <taxon>Ustilaginomycotina</taxon>
        <taxon>Exobasidiomycetes</taxon>
        <taxon>Georgefischeriales</taxon>
        <taxon>Tilletiariaceae</taxon>
        <taxon>Tilletiaria</taxon>
    </lineage>
</organism>
<dbReference type="OrthoDB" id="496981at2759"/>
<dbReference type="GO" id="GO:0016791">
    <property type="term" value="F:phosphatase activity"/>
    <property type="evidence" value="ECO:0007669"/>
    <property type="project" value="TreeGrafter"/>
</dbReference>
<dbReference type="Gene3D" id="3.40.50.1240">
    <property type="entry name" value="Phosphoglycerate mutase-like"/>
    <property type="match status" value="1"/>
</dbReference>
<dbReference type="GeneID" id="25265116"/>
<dbReference type="EMBL" id="JMSN01000100">
    <property type="protein sequence ID" value="KDN39746.1"/>
    <property type="molecule type" value="Genomic_DNA"/>
</dbReference>
<dbReference type="SUPFAM" id="SSF53254">
    <property type="entry name" value="Phosphoglycerate mutase-like"/>
    <property type="match status" value="1"/>
</dbReference>
<dbReference type="InterPro" id="IPR050275">
    <property type="entry name" value="PGM_Phosphatase"/>
</dbReference>
<dbReference type="OMA" id="LHLCHKR"/>
<evidence type="ECO:0000313" key="1">
    <source>
        <dbReference type="EMBL" id="KDN39746.1"/>
    </source>
</evidence>
<dbReference type="PANTHER" id="PTHR48100">
    <property type="entry name" value="BROAD-SPECIFICITY PHOSPHATASE YOR283W-RELATED"/>
    <property type="match status" value="1"/>
</dbReference>
<dbReference type="GO" id="GO:0005737">
    <property type="term" value="C:cytoplasm"/>
    <property type="evidence" value="ECO:0007669"/>
    <property type="project" value="TreeGrafter"/>
</dbReference>
<protein>
    <recommendedName>
        <fullName evidence="3">Phosphoglycerate mutase-like protein</fullName>
    </recommendedName>
</protein>
<keyword evidence="2" id="KW-1185">Reference proteome</keyword>
<dbReference type="InParanoid" id="A0A066VE58"/>
<evidence type="ECO:0008006" key="3">
    <source>
        <dbReference type="Google" id="ProtNLM"/>
    </source>
</evidence>
<proteinExistence type="predicted"/>